<dbReference type="Proteomes" id="UP001465976">
    <property type="component" value="Unassembled WGS sequence"/>
</dbReference>
<organism evidence="2 3">
    <name type="scientific">Marasmius crinis-equi</name>
    <dbReference type="NCBI Taxonomy" id="585013"/>
    <lineage>
        <taxon>Eukaryota</taxon>
        <taxon>Fungi</taxon>
        <taxon>Dikarya</taxon>
        <taxon>Basidiomycota</taxon>
        <taxon>Agaricomycotina</taxon>
        <taxon>Agaricomycetes</taxon>
        <taxon>Agaricomycetidae</taxon>
        <taxon>Agaricales</taxon>
        <taxon>Marasmiineae</taxon>
        <taxon>Marasmiaceae</taxon>
        <taxon>Marasmius</taxon>
    </lineage>
</organism>
<reference evidence="2 3" key="1">
    <citation type="submission" date="2024-02" db="EMBL/GenBank/DDBJ databases">
        <title>A draft genome for the cacao thread blight pathogen Marasmius crinis-equi.</title>
        <authorList>
            <person name="Cohen S.P."/>
            <person name="Baruah I.K."/>
            <person name="Amoako-Attah I."/>
            <person name="Bukari Y."/>
            <person name="Meinhardt L.W."/>
            <person name="Bailey B.A."/>
        </authorList>
    </citation>
    <scope>NUCLEOTIDE SEQUENCE [LARGE SCALE GENOMIC DNA]</scope>
    <source>
        <strain evidence="2 3">GH-76</strain>
    </source>
</reference>
<comment type="caution">
    <text evidence="2">The sequence shown here is derived from an EMBL/GenBank/DDBJ whole genome shotgun (WGS) entry which is preliminary data.</text>
</comment>
<evidence type="ECO:0000256" key="1">
    <source>
        <dbReference type="SAM" id="Phobius"/>
    </source>
</evidence>
<proteinExistence type="predicted"/>
<keyword evidence="1" id="KW-1133">Transmembrane helix</keyword>
<accession>A0ABR3EJ35</accession>
<feature type="transmembrane region" description="Helical" evidence="1">
    <location>
        <begin position="320"/>
        <end position="339"/>
    </location>
</feature>
<evidence type="ECO:0000313" key="3">
    <source>
        <dbReference type="Proteomes" id="UP001465976"/>
    </source>
</evidence>
<feature type="transmembrane region" description="Helical" evidence="1">
    <location>
        <begin position="182"/>
        <end position="203"/>
    </location>
</feature>
<feature type="transmembrane region" description="Helical" evidence="1">
    <location>
        <begin position="40"/>
        <end position="61"/>
    </location>
</feature>
<sequence>MSQNFGDTISDGIQDVSALLPLLGTEQCEQHVGAALEKGYLYAAAAPLSIFGSLGIVRAAFATFLATTTRPFYGGTWLDDAGFGSEGSATSMAMITKGTKQYGAEINLQRLLREQHIDDPDLVSDIDWFGWKERAVNGVDSPSLRLVSWNLCLIATSTLFSAISLAPYLYLIHTHWEEGILWLFPLLRSIGSLLCVVSIQLALQLRIHRVTSCSLLLMQARQRYSSSIEDTAQVNDTLMETRLHTLQSELELRSKHPHDPEKGFEEKIQRDKEKLDSQLSFDVPLLLFQVLMLAGMGMIVAGYVGCFNLVSRSDAAHGPYVWLGMETFLSLLRMILWGWNPTWDERNTGLVMRLKMRGNGPEAPLPLPNSGTKDPHDVFMPFSEPGHRPDDLPTSPIFPLITAPYHLSQLTTDEDYTRKQRIARKLERESFIAESAEDFLTAATPYVGPLRRLALEGVSLFVAVIPNGTASEKLLCTT</sequence>
<keyword evidence="1" id="KW-0472">Membrane</keyword>
<name>A0ABR3EJ35_9AGAR</name>
<dbReference type="EMBL" id="JBAHYK010004286">
    <property type="protein sequence ID" value="KAL0562897.1"/>
    <property type="molecule type" value="Genomic_DNA"/>
</dbReference>
<feature type="transmembrane region" description="Helical" evidence="1">
    <location>
        <begin position="151"/>
        <end position="170"/>
    </location>
</feature>
<keyword evidence="3" id="KW-1185">Reference proteome</keyword>
<protein>
    <submittedName>
        <fullName evidence="2">Uncharacterized protein</fullName>
    </submittedName>
</protein>
<keyword evidence="1" id="KW-0812">Transmembrane</keyword>
<evidence type="ECO:0000313" key="2">
    <source>
        <dbReference type="EMBL" id="KAL0562897.1"/>
    </source>
</evidence>
<feature type="transmembrane region" description="Helical" evidence="1">
    <location>
        <begin position="279"/>
        <end position="300"/>
    </location>
</feature>
<gene>
    <name evidence="2" type="ORF">V5O48_019181</name>
</gene>
<feature type="non-terminal residue" evidence="2">
    <location>
        <position position="478"/>
    </location>
</feature>